<accession>A0A4Y2F782</accession>
<organism evidence="1 2">
    <name type="scientific">Araneus ventricosus</name>
    <name type="common">Orbweaver spider</name>
    <name type="synonym">Epeira ventricosa</name>
    <dbReference type="NCBI Taxonomy" id="182803"/>
    <lineage>
        <taxon>Eukaryota</taxon>
        <taxon>Metazoa</taxon>
        <taxon>Ecdysozoa</taxon>
        <taxon>Arthropoda</taxon>
        <taxon>Chelicerata</taxon>
        <taxon>Arachnida</taxon>
        <taxon>Araneae</taxon>
        <taxon>Araneomorphae</taxon>
        <taxon>Entelegynae</taxon>
        <taxon>Araneoidea</taxon>
        <taxon>Araneidae</taxon>
        <taxon>Araneus</taxon>
    </lineage>
</organism>
<comment type="caution">
    <text evidence="1">The sequence shown here is derived from an EMBL/GenBank/DDBJ whole genome shotgun (WGS) entry which is preliminary data.</text>
</comment>
<dbReference type="EMBL" id="BGPR01000806">
    <property type="protein sequence ID" value="GBM36219.1"/>
    <property type="molecule type" value="Genomic_DNA"/>
</dbReference>
<protein>
    <submittedName>
        <fullName evidence="1">Uncharacterized protein</fullName>
    </submittedName>
</protein>
<name>A0A4Y2F782_ARAVE</name>
<keyword evidence="2" id="KW-1185">Reference proteome</keyword>
<dbReference type="AlphaFoldDB" id="A0A4Y2F782"/>
<evidence type="ECO:0000313" key="2">
    <source>
        <dbReference type="Proteomes" id="UP000499080"/>
    </source>
</evidence>
<gene>
    <name evidence="1" type="ORF">AVEN_97583_1</name>
</gene>
<dbReference type="Proteomes" id="UP000499080">
    <property type="component" value="Unassembled WGS sequence"/>
</dbReference>
<reference evidence="1 2" key="1">
    <citation type="journal article" date="2019" name="Sci. Rep.">
        <title>Orb-weaving spider Araneus ventricosus genome elucidates the spidroin gene catalogue.</title>
        <authorList>
            <person name="Kono N."/>
            <person name="Nakamura H."/>
            <person name="Ohtoshi R."/>
            <person name="Moran D.A.P."/>
            <person name="Shinohara A."/>
            <person name="Yoshida Y."/>
            <person name="Fujiwara M."/>
            <person name="Mori M."/>
            <person name="Tomita M."/>
            <person name="Arakawa K."/>
        </authorList>
    </citation>
    <scope>NUCLEOTIDE SEQUENCE [LARGE SCALE GENOMIC DNA]</scope>
</reference>
<proteinExistence type="predicted"/>
<evidence type="ECO:0000313" key="1">
    <source>
        <dbReference type="EMBL" id="GBM36219.1"/>
    </source>
</evidence>
<sequence length="173" mass="20489">MEEDEFNVQMNQLKKNLKSVQEEGEITCFNVLSVLGKLKNTVQLLIWNFFWSIIRQMWYDFIEKEMPHISNESTYYPDSTTNTVTSETETTDSEAYELFDQLKEIYNDLAVLSQKLDEIAYLQNFYKTETSHAMSDGHPNEDFLRCVVDDDPRRSEELYRIHEPVHPKDIQSQ</sequence>